<proteinExistence type="predicted"/>
<evidence type="ECO:0000256" key="2">
    <source>
        <dbReference type="SAM" id="MobiDB-lite"/>
    </source>
</evidence>
<dbReference type="Proteomes" id="UP001211065">
    <property type="component" value="Unassembled WGS sequence"/>
</dbReference>
<dbReference type="Pfam" id="PF13300">
    <property type="entry name" value="DUF4078"/>
    <property type="match status" value="1"/>
</dbReference>
<keyword evidence="1" id="KW-0175">Coiled coil</keyword>
<evidence type="ECO:0000313" key="3">
    <source>
        <dbReference type="EMBL" id="KAJ3202989.1"/>
    </source>
</evidence>
<dbReference type="PANTHER" id="PTHR15885">
    <property type="entry name" value="COILED-COIL DOMAIN-CONTAINING PROTEIN 174"/>
    <property type="match status" value="1"/>
</dbReference>
<feature type="non-terminal residue" evidence="3">
    <location>
        <position position="315"/>
    </location>
</feature>
<name>A0AAD5TY90_9FUNG</name>
<accession>A0AAD5TY90</accession>
<dbReference type="GO" id="GO:0005634">
    <property type="term" value="C:nucleus"/>
    <property type="evidence" value="ECO:0007669"/>
    <property type="project" value="TreeGrafter"/>
</dbReference>
<dbReference type="InterPro" id="IPR025066">
    <property type="entry name" value="CCDC174-like"/>
</dbReference>
<feature type="region of interest" description="Disordered" evidence="2">
    <location>
        <begin position="283"/>
        <end position="303"/>
    </location>
</feature>
<comment type="caution">
    <text evidence="3">The sequence shown here is derived from an EMBL/GenBank/DDBJ whole genome shotgun (WGS) entry which is preliminary data.</text>
</comment>
<protein>
    <submittedName>
        <fullName evidence="3">Uncharacterized protein</fullName>
    </submittedName>
</protein>
<organism evidence="3 4">
    <name type="scientific">Clydaea vesicula</name>
    <dbReference type="NCBI Taxonomy" id="447962"/>
    <lineage>
        <taxon>Eukaryota</taxon>
        <taxon>Fungi</taxon>
        <taxon>Fungi incertae sedis</taxon>
        <taxon>Chytridiomycota</taxon>
        <taxon>Chytridiomycota incertae sedis</taxon>
        <taxon>Chytridiomycetes</taxon>
        <taxon>Lobulomycetales</taxon>
        <taxon>Lobulomycetaceae</taxon>
        <taxon>Clydaea</taxon>
    </lineage>
</organism>
<dbReference type="AlphaFoldDB" id="A0AAD5TY90"/>
<evidence type="ECO:0000256" key="1">
    <source>
        <dbReference type="ARBA" id="ARBA00023054"/>
    </source>
</evidence>
<reference evidence="3" key="1">
    <citation type="submission" date="2020-05" db="EMBL/GenBank/DDBJ databases">
        <title>Phylogenomic resolution of chytrid fungi.</title>
        <authorList>
            <person name="Stajich J.E."/>
            <person name="Amses K."/>
            <person name="Simmons R."/>
            <person name="Seto K."/>
            <person name="Myers J."/>
            <person name="Bonds A."/>
            <person name="Quandt C.A."/>
            <person name="Barry K."/>
            <person name="Liu P."/>
            <person name="Grigoriev I."/>
            <person name="Longcore J.E."/>
            <person name="James T.Y."/>
        </authorList>
    </citation>
    <scope>NUCLEOTIDE SEQUENCE</scope>
    <source>
        <strain evidence="3">JEL0476</strain>
    </source>
</reference>
<dbReference type="EMBL" id="JADGJW010001492">
    <property type="protein sequence ID" value="KAJ3202989.1"/>
    <property type="molecule type" value="Genomic_DNA"/>
</dbReference>
<dbReference type="PANTHER" id="PTHR15885:SF1">
    <property type="entry name" value="COILED-COIL DOMAIN-CONTAINING PROTEIN 174"/>
    <property type="match status" value="1"/>
</dbReference>
<feature type="compositionally biased region" description="Basic and acidic residues" evidence="2">
    <location>
        <begin position="287"/>
        <end position="303"/>
    </location>
</feature>
<sequence>ELFKATQEFEKQKKSKGIGLSKLPEVVTTGKKFAKPTSKINGRKITLPDFITEKAEDISHELEASWVSLKRKELEYERLRNGEGLEDDDASFNDDSHVLVDFLRKNDDSNDDKFTSTKKKFKTSDEWVEVADEFGRTRIMRKAQAEQKNMNLLNTENGITNDTASSAALNEDNKHFDSKKEIRTLGVGHYQFSSDSQERAKQQLNLKKIRAETISMKKNLNSKKDAKLSAIEKRKELLKEKFMQKQLLKQQKSNKKINEKETVVEEETETLHDDIDLFLESIRSNKNNKEGEDDKEKISEKNQVDDFLDSIRMQL</sequence>
<keyword evidence="4" id="KW-1185">Reference proteome</keyword>
<evidence type="ECO:0000313" key="4">
    <source>
        <dbReference type="Proteomes" id="UP001211065"/>
    </source>
</evidence>
<gene>
    <name evidence="3" type="ORF">HK099_001650</name>
</gene>